<dbReference type="InterPro" id="IPR057318">
    <property type="entry name" value="RENR_N"/>
</dbReference>
<gene>
    <name evidence="3" type="ORF">NAES01612_LOCUS24548</name>
</gene>
<dbReference type="AlphaFoldDB" id="A0A7S4PJJ3"/>
<feature type="chain" id="PRO_5031309405" description="Renin receptor N-terminal domain-containing protein" evidence="1">
    <location>
        <begin position="17"/>
        <end position="587"/>
    </location>
</feature>
<dbReference type="PANTHER" id="PTHR13351:SF1">
    <property type="entry name" value="RENIN RECEPTOR"/>
    <property type="match status" value="1"/>
</dbReference>
<dbReference type="PANTHER" id="PTHR13351">
    <property type="entry name" value="RENIN RECEPTOR"/>
    <property type="match status" value="1"/>
</dbReference>
<dbReference type="Gene3D" id="3.40.720.10">
    <property type="entry name" value="Alkaline Phosphatase, subunit A"/>
    <property type="match status" value="1"/>
</dbReference>
<dbReference type="InterPro" id="IPR012493">
    <property type="entry name" value="Renin_rcpt"/>
</dbReference>
<accession>A0A7S4PJJ3</accession>
<evidence type="ECO:0000259" key="2">
    <source>
        <dbReference type="Pfam" id="PF25294"/>
    </source>
</evidence>
<dbReference type="InterPro" id="IPR017850">
    <property type="entry name" value="Alkaline_phosphatase_core_sf"/>
</dbReference>
<name>A0A7S4PJJ3_9EUKA</name>
<dbReference type="EMBL" id="HBKR01037610">
    <property type="protein sequence ID" value="CAE2336898.1"/>
    <property type="molecule type" value="Transcribed_RNA"/>
</dbReference>
<evidence type="ECO:0000313" key="3">
    <source>
        <dbReference type="EMBL" id="CAE2336898.1"/>
    </source>
</evidence>
<feature type="domain" description="Renin receptor N-terminal" evidence="2">
    <location>
        <begin position="281"/>
        <end position="400"/>
    </location>
</feature>
<dbReference type="GO" id="GO:0038023">
    <property type="term" value="F:signaling receptor activity"/>
    <property type="evidence" value="ECO:0007669"/>
    <property type="project" value="InterPro"/>
</dbReference>
<feature type="signal peptide" evidence="1">
    <location>
        <begin position="1"/>
        <end position="16"/>
    </location>
</feature>
<keyword evidence="1" id="KW-0732">Signal</keyword>
<organism evidence="3">
    <name type="scientific">Paramoeba aestuarina</name>
    <dbReference type="NCBI Taxonomy" id="180227"/>
    <lineage>
        <taxon>Eukaryota</taxon>
        <taxon>Amoebozoa</taxon>
        <taxon>Discosea</taxon>
        <taxon>Flabellinia</taxon>
        <taxon>Dactylopodida</taxon>
        <taxon>Paramoebidae</taxon>
        <taxon>Paramoeba</taxon>
    </lineage>
</organism>
<dbReference type="SUPFAM" id="SSF53649">
    <property type="entry name" value="Alkaline phosphatase-like"/>
    <property type="match status" value="1"/>
</dbReference>
<proteinExistence type="predicted"/>
<protein>
    <recommendedName>
        <fullName evidence="2">Renin receptor N-terminal domain-containing protein</fullName>
    </recommendedName>
</protein>
<reference evidence="3" key="1">
    <citation type="submission" date="2021-01" db="EMBL/GenBank/DDBJ databases">
        <authorList>
            <person name="Corre E."/>
            <person name="Pelletier E."/>
            <person name="Niang G."/>
            <person name="Scheremetjew M."/>
            <person name="Finn R."/>
            <person name="Kale V."/>
            <person name="Holt S."/>
            <person name="Cochrane G."/>
            <person name="Meng A."/>
            <person name="Brown T."/>
            <person name="Cohen L."/>
        </authorList>
    </citation>
    <scope>NUCLEOTIDE SEQUENCE</scope>
    <source>
        <strain evidence="3">SoJaBio B1-5/56/2</strain>
    </source>
</reference>
<sequence>MKSFLLIFVLFGLLFAKDIPTYVRRGHFEGRSGNVVIAPSDRTSPSQGVMLLENHFRHSAKDEFINDVNVPNLITHLFQTPPPSNEKDLFSIDRTSFPVLSLFNAPVANVFIAVEDVDASILEKYPALSLLQNRKQLQVVSTFLSHDSLADIETMITGVPPSQHGIVGKSWLSTEGTEATAFSDSGSGSRADSMFDVLALTSPESLIVSMSSDHRVASAVGVRASTQKDAPNVLSYTWNSLHQTFDSVQSGRKLPLRSSRADILSALENNDNAFQFDGVTLQMDAKNMQLFVSARSTFLQNSVAFDLNSEEDFRIFVELFFLSMTTNSLSQEPLATFVNDDHPDSFALAFDGISTIRTKYGVNSPQFTAALYLLDSAVSSFLEKMEVLYMKKVTTQVIFVPRKGVVYSDAILEQVDEVVPSVGGFKNYLPEIYLGNELSSSEEVTLVSQLNEFLQSYGYEAFWFGRQDLHAQDMFLSGDKYHLRSEVGSAEYSYATRPGEVTEFKWNVYKWFGFKFNWSGIDYTQKEVELYQIEFWTTFFLLIISCGGCCSMCLLNPEKNNEILYRQTALGRETDTIPGGEYDFKTF</sequence>
<evidence type="ECO:0000256" key="1">
    <source>
        <dbReference type="SAM" id="SignalP"/>
    </source>
</evidence>
<dbReference type="Pfam" id="PF25294">
    <property type="entry name" value="RENR_N"/>
    <property type="match status" value="1"/>
</dbReference>
<dbReference type="GO" id="GO:0009897">
    <property type="term" value="C:external side of plasma membrane"/>
    <property type="evidence" value="ECO:0007669"/>
    <property type="project" value="TreeGrafter"/>
</dbReference>